<dbReference type="EMBL" id="JACHHN010000001">
    <property type="protein sequence ID" value="MBB5189925.1"/>
    <property type="molecule type" value="Genomic_DNA"/>
</dbReference>
<name>A0A840R999_9NEIS</name>
<comment type="caution">
    <text evidence="2">The sequence shown here is derived from an EMBL/GenBank/DDBJ whole genome shotgun (WGS) entry which is preliminary data.</text>
</comment>
<evidence type="ECO:0000313" key="2">
    <source>
        <dbReference type="EMBL" id="MBB5189925.1"/>
    </source>
</evidence>
<accession>A0A840R999</accession>
<protein>
    <submittedName>
        <fullName evidence="2">Uncharacterized protein</fullName>
    </submittedName>
</protein>
<evidence type="ECO:0000313" key="3">
    <source>
        <dbReference type="Proteomes" id="UP000543030"/>
    </source>
</evidence>
<sequence>MGVRNANCKSSEAQMVQKPDREAEELDYPDQRAAKKQQNQLDTARRQHSHRAFPDQAVDPQSKSEEGPAGLPQR</sequence>
<reference evidence="2 3" key="1">
    <citation type="submission" date="2020-08" db="EMBL/GenBank/DDBJ databases">
        <title>Genomic Encyclopedia of Type Strains, Phase IV (KMG-IV): sequencing the most valuable type-strain genomes for metagenomic binning, comparative biology and taxonomic classification.</title>
        <authorList>
            <person name="Goeker M."/>
        </authorList>
    </citation>
    <scope>NUCLEOTIDE SEQUENCE [LARGE SCALE GENOMIC DNA]</scope>
    <source>
        <strain evidence="2 3">DSM 18233</strain>
    </source>
</reference>
<proteinExistence type="predicted"/>
<feature type="region of interest" description="Disordered" evidence="1">
    <location>
        <begin position="1"/>
        <end position="74"/>
    </location>
</feature>
<gene>
    <name evidence="2" type="ORF">HNQ50_000635</name>
</gene>
<evidence type="ECO:0000256" key="1">
    <source>
        <dbReference type="SAM" id="MobiDB-lite"/>
    </source>
</evidence>
<organism evidence="2 3">
    <name type="scientific">Silvimonas terrae</name>
    <dbReference type="NCBI Taxonomy" id="300266"/>
    <lineage>
        <taxon>Bacteria</taxon>
        <taxon>Pseudomonadati</taxon>
        <taxon>Pseudomonadota</taxon>
        <taxon>Betaproteobacteria</taxon>
        <taxon>Neisseriales</taxon>
        <taxon>Chitinibacteraceae</taxon>
        <taxon>Silvimonas</taxon>
    </lineage>
</organism>
<keyword evidence="3" id="KW-1185">Reference proteome</keyword>
<dbReference type="Proteomes" id="UP000543030">
    <property type="component" value="Unassembled WGS sequence"/>
</dbReference>
<dbReference type="AlphaFoldDB" id="A0A840R999"/>
<dbReference type="RefSeq" id="WP_184097443.1">
    <property type="nucleotide sequence ID" value="NZ_JACHHN010000001.1"/>
</dbReference>